<reference evidence="6 7" key="1">
    <citation type="submission" date="2019-07" db="EMBL/GenBank/DDBJ databases">
        <authorList>
            <person name="Jastrzebski P J."/>
            <person name="Paukszto L."/>
            <person name="Jastrzebski P J."/>
        </authorList>
    </citation>
    <scope>NUCLEOTIDE SEQUENCE [LARGE SCALE GENOMIC DNA]</scope>
    <source>
        <strain evidence="6 7">WMS-il1</strain>
    </source>
</reference>
<dbReference type="SUPFAM" id="SSF57850">
    <property type="entry name" value="RING/U-box"/>
    <property type="match status" value="1"/>
</dbReference>
<dbReference type="InterPro" id="IPR047157">
    <property type="entry name" value="PHRF1/Atg35"/>
</dbReference>
<proteinExistence type="predicted"/>
<dbReference type="Pfam" id="PF13639">
    <property type="entry name" value="zf-RING_2"/>
    <property type="match status" value="1"/>
</dbReference>
<evidence type="ECO:0000313" key="7">
    <source>
        <dbReference type="Proteomes" id="UP000321570"/>
    </source>
</evidence>
<keyword evidence="7" id="KW-1185">Reference proteome</keyword>
<organism evidence="6 7">
    <name type="scientific">Hymenolepis diminuta</name>
    <name type="common">Rat tapeworm</name>
    <dbReference type="NCBI Taxonomy" id="6216"/>
    <lineage>
        <taxon>Eukaryota</taxon>
        <taxon>Metazoa</taxon>
        <taxon>Spiralia</taxon>
        <taxon>Lophotrochozoa</taxon>
        <taxon>Platyhelminthes</taxon>
        <taxon>Cestoda</taxon>
        <taxon>Eucestoda</taxon>
        <taxon>Cyclophyllidea</taxon>
        <taxon>Hymenolepididae</taxon>
        <taxon>Hymenolepis</taxon>
    </lineage>
</organism>
<dbReference type="Proteomes" id="UP000321570">
    <property type="component" value="Unassembled WGS sequence"/>
</dbReference>
<protein>
    <recommendedName>
        <fullName evidence="5">RING-type domain-containing protein</fullName>
    </recommendedName>
</protein>
<dbReference type="PANTHER" id="PTHR12618:SF20">
    <property type="entry name" value="PHD AND RING FINGER DOMAIN-CONTAINING PROTEIN 1"/>
    <property type="match status" value="1"/>
</dbReference>
<dbReference type="InterPro" id="IPR001841">
    <property type="entry name" value="Znf_RING"/>
</dbReference>
<evidence type="ECO:0000259" key="5">
    <source>
        <dbReference type="PROSITE" id="PS50089"/>
    </source>
</evidence>
<dbReference type="PROSITE" id="PS00518">
    <property type="entry name" value="ZF_RING_1"/>
    <property type="match status" value="1"/>
</dbReference>
<keyword evidence="2 4" id="KW-0863">Zinc-finger</keyword>
<name>A0A564Z2A3_HYMDI</name>
<dbReference type="Gene3D" id="3.30.40.10">
    <property type="entry name" value="Zinc/RING finger domain, C3HC4 (zinc finger)"/>
    <property type="match status" value="1"/>
</dbReference>
<keyword evidence="1" id="KW-0479">Metal-binding</keyword>
<dbReference type="EMBL" id="CABIJS010000555">
    <property type="protein sequence ID" value="VUZ53667.1"/>
    <property type="molecule type" value="Genomic_DNA"/>
</dbReference>
<feature type="domain" description="RING-type" evidence="5">
    <location>
        <begin position="3"/>
        <end position="43"/>
    </location>
</feature>
<dbReference type="GO" id="GO:0008270">
    <property type="term" value="F:zinc ion binding"/>
    <property type="evidence" value="ECO:0007669"/>
    <property type="project" value="UniProtKB-KW"/>
</dbReference>
<sequence length="92" mass="10910">MDCSICFDQLRKPLGIPECCKHVFCFDCLRKWTESHDTCPIDRMQFQMIRKKNAVDGPVIEKLRVLTPNAVTDRWFVDRRHSILTAYDFFVI</sequence>
<dbReference type="PANTHER" id="PTHR12618">
    <property type="entry name" value="PHD AND RING FINGER DOMAIN-CONTAINING PROTEIN 1"/>
    <property type="match status" value="1"/>
</dbReference>
<keyword evidence="3" id="KW-0862">Zinc</keyword>
<evidence type="ECO:0000256" key="1">
    <source>
        <dbReference type="ARBA" id="ARBA00022723"/>
    </source>
</evidence>
<evidence type="ECO:0000256" key="3">
    <source>
        <dbReference type="ARBA" id="ARBA00022833"/>
    </source>
</evidence>
<evidence type="ECO:0000256" key="2">
    <source>
        <dbReference type="ARBA" id="ARBA00022771"/>
    </source>
</evidence>
<dbReference type="SMART" id="SM00184">
    <property type="entry name" value="RING"/>
    <property type="match status" value="1"/>
</dbReference>
<dbReference type="PROSITE" id="PS50089">
    <property type="entry name" value="ZF_RING_2"/>
    <property type="match status" value="1"/>
</dbReference>
<gene>
    <name evidence="6" type="ORF">WMSIL1_LOCUS11742</name>
</gene>
<accession>A0A564Z2A3</accession>
<dbReference type="AlphaFoldDB" id="A0A564Z2A3"/>
<dbReference type="InterPro" id="IPR013083">
    <property type="entry name" value="Znf_RING/FYVE/PHD"/>
</dbReference>
<evidence type="ECO:0000313" key="6">
    <source>
        <dbReference type="EMBL" id="VUZ53667.1"/>
    </source>
</evidence>
<evidence type="ECO:0000256" key="4">
    <source>
        <dbReference type="PROSITE-ProRule" id="PRU00175"/>
    </source>
</evidence>
<dbReference type="InterPro" id="IPR017907">
    <property type="entry name" value="Znf_RING_CS"/>
</dbReference>